<dbReference type="Proteomes" id="UP001177003">
    <property type="component" value="Chromosome 5"/>
</dbReference>
<gene>
    <name evidence="1" type="ORF">LSALG_LOCUS24670</name>
</gene>
<proteinExistence type="predicted"/>
<dbReference type="EMBL" id="OX465081">
    <property type="protein sequence ID" value="CAI9285184.1"/>
    <property type="molecule type" value="Genomic_DNA"/>
</dbReference>
<sequence length="144" mass="15179">MRCLPNQPLGSFPHFVSRRTVSVAKLLGGIRGIVGGQFFVPEKKEIVVVPSSSKASPSLFVGSPLVNLSSSSMFGGVPSSPGGSFQREKPSLIDEIGTPSHSLSFEAYASGWAITIDSLLSKDTTAQEWSRCTHPPVTMSSIAG</sequence>
<dbReference type="AlphaFoldDB" id="A0AA35Z3V6"/>
<reference evidence="1" key="1">
    <citation type="submission" date="2023-04" db="EMBL/GenBank/DDBJ databases">
        <authorList>
            <person name="Vijverberg K."/>
            <person name="Xiong W."/>
            <person name="Schranz E."/>
        </authorList>
    </citation>
    <scope>NUCLEOTIDE SEQUENCE</scope>
</reference>
<name>A0AA35Z3V6_LACSI</name>
<keyword evidence="2" id="KW-1185">Reference proteome</keyword>
<accession>A0AA35Z3V6</accession>
<protein>
    <submittedName>
        <fullName evidence="1">Uncharacterized protein</fullName>
    </submittedName>
</protein>
<evidence type="ECO:0000313" key="2">
    <source>
        <dbReference type="Proteomes" id="UP001177003"/>
    </source>
</evidence>
<organism evidence="1 2">
    <name type="scientific">Lactuca saligna</name>
    <name type="common">Willowleaf lettuce</name>
    <dbReference type="NCBI Taxonomy" id="75948"/>
    <lineage>
        <taxon>Eukaryota</taxon>
        <taxon>Viridiplantae</taxon>
        <taxon>Streptophyta</taxon>
        <taxon>Embryophyta</taxon>
        <taxon>Tracheophyta</taxon>
        <taxon>Spermatophyta</taxon>
        <taxon>Magnoliopsida</taxon>
        <taxon>eudicotyledons</taxon>
        <taxon>Gunneridae</taxon>
        <taxon>Pentapetalae</taxon>
        <taxon>asterids</taxon>
        <taxon>campanulids</taxon>
        <taxon>Asterales</taxon>
        <taxon>Asteraceae</taxon>
        <taxon>Cichorioideae</taxon>
        <taxon>Cichorieae</taxon>
        <taxon>Lactucinae</taxon>
        <taxon>Lactuca</taxon>
    </lineage>
</organism>
<evidence type="ECO:0000313" key="1">
    <source>
        <dbReference type="EMBL" id="CAI9285184.1"/>
    </source>
</evidence>